<feature type="region of interest" description="Disordered" evidence="1">
    <location>
        <begin position="519"/>
        <end position="540"/>
    </location>
</feature>
<dbReference type="SUPFAM" id="SSF82171">
    <property type="entry name" value="DPP6 N-terminal domain-like"/>
    <property type="match status" value="1"/>
</dbReference>
<dbReference type="AlphaFoldDB" id="A0A9W4UBC1"/>
<dbReference type="OrthoDB" id="1367865at2759"/>
<dbReference type="Gene3D" id="2.130.10.10">
    <property type="entry name" value="YVTN repeat-like/Quinoprotein amine dehydrogenase"/>
    <property type="match status" value="2"/>
</dbReference>
<reference evidence="2" key="1">
    <citation type="submission" date="2023-01" db="EMBL/GenBank/DDBJ databases">
        <authorList>
            <person name="Van Ghelder C."/>
            <person name="Rancurel C."/>
        </authorList>
    </citation>
    <scope>NUCLEOTIDE SEQUENCE</scope>
    <source>
        <strain evidence="2">CNCM I-4278</strain>
    </source>
</reference>
<dbReference type="InterPro" id="IPR015943">
    <property type="entry name" value="WD40/YVTN_repeat-like_dom_sf"/>
</dbReference>
<evidence type="ECO:0000313" key="2">
    <source>
        <dbReference type="EMBL" id="CAI6331815.1"/>
    </source>
</evidence>
<dbReference type="Proteomes" id="UP001152607">
    <property type="component" value="Unassembled WGS sequence"/>
</dbReference>
<protein>
    <submittedName>
        <fullName evidence="2">Uncharacterized protein</fullName>
    </submittedName>
</protein>
<proteinExistence type="predicted"/>
<dbReference type="EMBL" id="CAOQHR010000003">
    <property type="protein sequence ID" value="CAI6331815.1"/>
    <property type="molecule type" value="Genomic_DNA"/>
</dbReference>
<sequence>MPPIKCHTRTDFLKNYRFPRTADPDFQLNGEPSIWARENPRSWSAGEMGSETDSFEFGKAMKVDAEGLEGLQRPHRGFHSAVSPDRKLVAVGSDYRVLVYDLRTKELRQVLDGGGGLAFRPTMGSGVDDVGEGGGGARSGYTLFSGAPEAQTSVRYDSERLVVWELDREGRLLDVEEAVDADDLAARAVEAILPQLRTTHEWSAEFVEASDLHRGFKGALNRAAVAHRLESTVVIENVGYGLPTCSSDGKYLLYRKRKVEDGEEAFVVYDLENNRESHRLSGLVEKVKRIHFTPDNKSILCIACSRIPEIRRYSASTGELEWTCDTKAEFGGPSFSPDLRYLLCNKNLGREPGVILDVASGEVCGHLPAVLSTTWLRDFRCQWHPDGQQIAVSCSKTAYIVRPFDGDNGVITQTFKPERVKHDVMFEFTGMQWWDNGRLLCLETDEGSALIYDTQTNAKEMLRRVQGEDHNAVTQFYGLFGAEGGEGYYLSVHGDGIVRYWDRTVTTAEEYAQIAEAEREKEKDALMPSPGWWEKKEGKEALPKREYPETGKYVKVTKPTKADDNKLDGTRADWAERGAGLWTAE</sequence>
<evidence type="ECO:0000313" key="3">
    <source>
        <dbReference type="Proteomes" id="UP001152607"/>
    </source>
</evidence>
<comment type="caution">
    <text evidence="2">The sequence shown here is derived from an EMBL/GenBank/DDBJ whole genome shotgun (WGS) entry which is preliminary data.</text>
</comment>
<accession>A0A9W4UBC1</accession>
<keyword evidence="3" id="KW-1185">Reference proteome</keyword>
<gene>
    <name evidence="2" type="ORF">PDIGIT_LOCUS4844</name>
</gene>
<evidence type="ECO:0000256" key="1">
    <source>
        <dbReference type="SAM" id="MobiDB-lite"/>
    </source>
</evidence>
<organism evidence="2 3">
    <name type="scientific">Periconia digitata</name>
    <dbReference type="NCBI Taxonomy" id="1303443"/>
    <lineage>
        <taxon>Eukaryota</taxon>
        <taxon>Fungi</taxon>
        <taxon>Dikarya</taxon>
        <taxon>Ascomycota</taxon>
        <taxon>Pezizomycotina</taxon>
        <taxon>Dothideomycetes</taxon>
        <taxon>Pleosporomycetidae</taxon>
        <taxon>Pleosporales</taxon>
        <taxon>Massarineae</taxon>
        <taxon>Periconiaceae</taxon>
        <taxon>Periconia</taxon>
    </lineage>
</organism>
<name>A0A9W4UBC1_9PLEO</name>